<protein>
    <recommendedName>
        <fullName evidence="12">Fis family transcriptional regulator</fullName>
    </recommendedName>
</protein>
<name>W0AHT9_9SPHN</name>
<keyword evidence="5" id="KW-0805">Transcription regulation</keyword>
<dbReference type="InterPro" id="IPR002197">
    <property type="entry name" value="HTH_Fis"/>
</dbReference>
<evidence type="ECO:0000313" key="11">
    <source>
        <dbReference type="Proteomes" id="UP000018851"/>
    </source>
</evidence>
<dbReference type="InterPro" id="IPR011006">
    <property type="entry name" value="CheY-like_superfamily"/>
</dbReference>
<evidence type="ECO:0000259" key="9">
    <source>
        <dbReference type="PROSITE" id="PS50110"/>
    </source>
</evidence>
<dbReference type="HOGENOM" id="CLU_000445_0_5_5"/>
<keyword evidence="3" id="KW-0067">ATP-binding</keyword>
<sequence>MSDRAAPPRVALVEDDEDLRAATVQTLQLAGFAVDAFPAAEPALAAIDADYPGVVVTDVRMPGMDGIALFRRLRERDAALPVLLITGHGDVTMAVETLKAGAWDFVTKPFDPDALVAAVRRAAETRALAIDNRRLRALAEQASAEVLVGDAPAIVRIRQTIPVLAGADLDVLIEGETGTGKELVARLIHRAGRRVRHGFVTIACAAIPEALVESALFGEGGRMGPVAEAQRGTLFLDDIDQAVPALQARLTQLLEERSFVPPHGRDAVPLDVRIVAAAGGSLDAAVREGRFAPALFYRLAGMTLTLPPLRDRQDDLALLFAHLLDRAAARHRRPPPAIGARTRSRLAEHRWPGNVRELAHFAERVVLGLEADGTDEAGAGATLPERVARFEEAAIRDAFLAEDGDVGRTAARLGIPRETFYYKTKRYGIDLAALRRRVKG</sequence>
<dbReference type="Gene3D" id="3.40.50.2300">
    <property type="match status" value="1"/>
</dbReference>
<reference evidence="10 11" key="1">
    <citation type="submission" date="2013-07" db="EMBL/GenBank/DDBJ databases">
        <title>Completed genome of Sphingomonas sanxanigenens NX02.</title>
        <authorList>
            <person name="Ma T."/>
            <person name="Huang H."/>
            <person name="Wu M."/>
            <person name="Li X."/>
            <person name="Li G."/>
        </authorList>
    </citation>
    <scope>NUCLEOTIDE SEQUENCE [LARGE SCALE GENOMIC DNA]</scope>
    <source>
        <strain evidence="10 11">NX02</strain>
    </source>
</reference>
<dbReference type="SUPFAM" id="SSF46689">
    <property type="entry name" value="Homeodomain-like"/>
    <property type="match status" value="1"/>
</dbReference>
<dbReference type="InterPro" id="IPR002078">
    <property type="entry name" value="Sigma_54_int"/>
</dbReference>
<feature type="domain" description="Response regulatory" evidence="9">
    <location>
        <begin position="9"/>
        <end position="123"/>
    </location>
</feature>
<dbReference type="Proteomes" id="UP000018851">
    <property type="component" value="Chromosome"/>
</dbReference>
<organism evidence="10 11">
    <name type="scientific">Sphingomonas sanxanigenens DSM 19645 = NX02</name>
    <dbReference type="NCBI Taxonomy" id="1123269"/>
    <lineage>
        <taxon>Bacteria</taxon>
        <taxon>Pseudomonadati</taxon>
        <taxon>Pseudomonadota</taxon>
        <taxon>Alphaproteobacteria</taxon>
        <taxon>Sphingomonadales</taxon>
        <taxon>Sphingomonadaceae</taxon>
        <taxon>Sphingomonas</taxon>
    </lineage>
</organism>
<dbReference type="RefSeq" id="WP_025293401.1">
    <property type="nucleotide sequence ID" value="NZ_CP006644.1"/>
</dbReference>
<dbReference type="SUPFAM" id="SSF52540">
    <property type="entry name" value="P-loop containing nucleoside triphosphate hydrolases"/>
    <property type="match status" value="1"/>
</dbReference>
<dbReference type="PROSITE" id="PS00688">
    <property type="entry name" value="SIGMA54_INTERACT_3"/>
    <property type="match status" value="1"/>
</dbReference>
<dbReference type="GO" id="GO:0000160">
    <property type="term" value="P:phosphorelay signal transduction system"/>
    <property type="evidence" value="ECO:0007669"/>
    <property type="project" value="UniProtKB-KW"/>
</dbReference>
<dbReference type="CDD" id="cd00009">
    <property type="entry name" value="AAA"/>
    <property type="match status" value="1"/>
</dbReference>
<dbReference type="Pfam" id="PF02954">
    <property type="entry name" value="HTH_8"/>
    <property type="match status" value="1"/>
</dbReference>
<proteinExistence type="predicted"/>
<dbReference type="GO" id="GO:0005524">
    <property type="term" value="F:ATP binding"/>
    <property type="evidence" value="ECO:0007669"/>
    <property type="project" value="UniProtKB-KW"/>
</dbReference>
<dbReference type="InterPro" id="IPR058031">
    <property type="entry name" value="AAA_lid_NorR"/>
</dbReference>
<dbReference type="SMART" id="SM00448">
    <property type="entry name" value="REC"/>
    <property type="match status" value="1"/>
</dbReference>
<dbReference type="Gene3D" id="3.40.50.300">
    <property type="entry name" value="P-loop containing nucleotide triphosphate hydrolases"/>
    <property type="match status" value="1"/>
</dbReference>
<dbReference type="InterPro" id="IPR001789">
    <property type="entry name" value="Sig_transdc_resp-reg_receiver"/>
</dbReference>
<dbReference type="PANTHER" id="PTHR32071:SF57">
    <property type="entry name" value="C4-DICARBOXYLATE TRANSPORT TRANSCRIPTIONAL REGULATORY PROTEIN DCTD"/>
    <property type="match status" value="1"/>
</dbReference>
<dbReference type="Pfam" id="PF00072">
    <property type="entry name" value="Response_reg"/>
    <property type="match status" value="1"/>
</dbReference>
<keyword evidence="6" id="KW-0804">Transcription</keyword>
<keyword evidence="4" id="KW-0902">Two-component regulatory system</keyword>
<dbReference type="SUPFAM" id="SSF52172">
    <property type="entry name" value="CheY-like"/>
    <property type="match status" value="1"/>
</dbReference>
<dbReference type="OrthoDB" id="9154941at2"/>
<evidence type="ECO:0000256" key="4">
    <source>
        <dbReference type="ARBA" id="ARBA00023012"/>
    </source>
</evidence>
<dbReference type="eggNOG" id="COG2204">
    <property type="taxonomic scope" value="Bacteria"/>
</dbReference>
<feature type="domain" description="Sigma-54 factor interaction" evidence="8">
    <location>
        <begin position="147"/>
        <end position="367"/>
    </location>
</feature>
<dbReference type="Pfam" id="PF25601">
    <property type="entry name" value="AAA_lid_14"/>
    <property type="match status" value="1"/>
</dbReference>
<evidence type="ECO:0000313" key="10">
    <source>
        <dbReference type="EMBL" id="AHE55215.1"/>
    </source>
</evidence>
<dbReference type="InterPro" id="IPR027417">
    <property type="entry name" value="P-loop_NTPase"/>
</dbReference>
<dbReference type="STRING" id="1123269.NX02_17705"/>
<dbReference type="PROSITE" id="PS00675">
    <property type="entry name" value="SIGMA54_INTERACT_1"/>
    <property type="match status" value="1"/>
</dbReference>
<keyword evidence="11" id="KW-1185">Reference proteome</keyword>
<keyword evidence="2" id="KW-0547">Nucleotide-binding</keyword>
<dbReference type="PROSITE" id="PS50045">
    <property type="entry name" value="SIGMA54_INTERACT_4"/>
    <property type="match status" value="1"/>
</dbReference>
<dbReference type="EMBL" id="CP006644">
    <property type="protein sequence ID" value="AHE55215.1"/>
    <property type="molecule type" value="Genomic_DNA"/>
</dbReference>
<dbReference type="FunFam" id="3.40.50.2300:FF:000018">
    <property type="entry name" value="DNA-binding transcriptional regulator NtrC"/>
    <property type="match status" value="1"/>
</dbReference>
<evidence type="ECO:0000256" key="1">
    <source>
        <dbReference type="ARBA" id="ARBA00022553"/>
    </source>
</evidence>
<accession>W0AHT9</accession>
<evidence type="ECO:0000256" key="7">
    <source>
        <dbReference type="PROSITE-ProRule" id="PRU00169"/>
    </source>
</evidence>
<dbReference type="InterPro" id="IPR025662">
    <property type="entry name" value="Sigma_54_int_dom_ATP-bd_1"/>
</dbReference>
<evidence type="ECO:0000259" key="8">
    <source>
        <dbReference type="PROSITE" id="PS50045"/>
    </source>
</evidence>
<dbReference type="AlphaFoldDB" id="W0AHT9"/>
<gene>
    <name evidence="10" type="ORF">NX02_17705</name>
</gene>
<dbReference type="InterPro" id="IPR009057">
    <property type="entry name" value="Homeodomain-like_sf"/>
</dbReference>
<dbReference type="Gene3D" id="1.10.10.60">
    <property type="entry name" value="Homeodomain-like"/>
    <property type="match status" value="1"/>
</dbReference>
<dbReference type="PATRIC" id="fig|1123269.5.peg.3468"/>
<evidence type="ECO:0008006" key="12">
    <source>
        <dbReference type="Google" id="ProtNLM"/>
    </source>
</evidence>
<dbReference type="GO" id="GO:0043565">
    <property type="term" value="F:sequence-specific DNA binding"/>
    <property type="evidence" value="ECO:0007669"/>
    <property type="project" value="InterPro"/>
</dbReference>
<dbReference type="PROSITE" id="PS50110">
    <property type="entry name" value="RESPONSE_REGULATORY"/>
    <property type="match status" value="1"/>
</dbReference>
<dbReference type="Gene3D" id="1.10.8.60">
    <property type="match status" value="1"/>
</dbReference>
<evidence type="ECO:0000256" key="6">
    <source>
        <dbReference type="ARBA" id="ARBA00023163"/>
    </source>
</evidence>
<dbReference type="SMART" id="SM00382">
    <property type="entry name" value="AAA"/>
    <property type="match status" value="1"/>
</dbReference>
<evidence type="ECO:0000256" key="3">
    <source>
        <dbReference type="ARBA" id="ARBA00022840"/>
    </source>
</evidence>
<dbReference type="KEGG" id="ssan:NX02_17705"/>
<dbReference type="InterPro" id="IPR025944">
    <property type="entry name" value="Sigma_54_int_dom_CS"/>
</dbReference>
<dbReference type="Pfam" id="PF00158">
    <property type="entry name" value="Sigma54_activat"/>
    <property type="match status" value="1"/>
</dbReference>
<dbReference type="GO" id="GO:0006355">
    <property type="term" value="P:regulation of DNA-templated transcription"/>
    <property type="evidence" value="ECO:0007669"/>
    <property type="project" value="InterPro"/>
</dbReference>
<keyword evidence="1 7" id="KW-0597">Phosphoprotein</keyword>
<dbReference type="PANTHER" id="PTHR32071">
    <property type="entry name" value="TRANSCRIPTIONAL REGULATORY PROTEIN"/>
    <property type="match status" value="1"/>
</dbReference>
<dbReference type="InterPro" id="IPR003593">
    <property type="entry name" value="AAA+_ATPase"/>
</dbReference>
<evidence type="ECO:0000256" key="2">
    <source>
        <dbReference type="ARBA" id="ARBA00022741"/>
    </source>
</evidence>
<feature type="modified residue" description="4-aspartylphosphate" evidence="7">
    <location>
        <position position="58"/>
    </location>
</feature>
<evidence type="ECO:0000256" key="5">
    <source>
        <dbReference type="ARBA" id="ARBA00023015"/>
    </source>
</evidence>